<keyword evidence="1" id="KW-0479">Metal-binding</keyword>
<dbReference type="EC" id="4.1.3.17" evidence="2"/>
<comment type="caution">
    <text evidence="2">The sequence shown here is derived from an EMBL/GenBank/DDBJ whole genome shotgun (WGS) entry which is preliminary data.</text>
</comment>
<dbReference type="GO" id="GO:0046872">
    <property type="term" value="F:metal ion binding"/>
    <property type="evidence" value="ECO:0007669"/>
    <property type="project" value="UniProtKB-KW"/>
</dbReference>
<dbReference type="OrthoDB" id="9784786at2"/>
<dbReference type="InterPro" id="IPR036704">
    <property type="entry name" value="RraA/RraA-like_sf"/>
</dbReference>
<evidence type="ECO:0000313" key="2">
    <source>
        <dbReference type="EMBL" id="RIH81101.1"/>
    </source>
</evidence>
<dbReference type="Gene3D" id="3.50.30.40">
    <property type="entry name" value="Ribonuclease E inhibitor RraA/RraA-like"/>
    <property type="match status" value="1"/>
</dbReference>
<sequence length="216" mass="22750">MSLSPDELRTLARLGVATVYEASGREGLVDLPLLQLVPGSRVAGPALTVLCAQNDNLMVHAAMAAVRPGEVLVFAMPEPAPVALVGELLATQAQAQGASGMLVDAAVRDAEELSQMGLPIWARYVRARGAERKSLGQIGAPLRVGGALIRTGDILVLDADGAVVVAQERAREVLEAAQARAQREEGLRGRFRAGELSIDLYGLRERVASALAREEA</sequence>
<dbReference type="InterPro" id="IPR005493">
    <property type="entry name" value="RraA/RraA-like"/>
</dbReference>
<dbReference type="AlphaFoldDB" id="A0A399EFS1"/>
<reference evidence="2 3" key="1">
    <citation type="submission" date="2018-08" db="EMBL/GenBank/DDBJ databases">
        <title>Meiothermus luteus KCTC 52599 genome sequencing project.</title>
        <authorList>
            <person name="Da Costa M.S."/>
            <person name="Albuquerque L."/>
            <person name="Raposo P."/>
            <person name="Froufe H.J.C."/>
            <person name="Barroso C.S."/>
            <person name="Egas C."/>
        </authorList>
    </citation>
    <scope>NUCLEOTIDE SEQUENCE [LARGE SCALE GENOMIC DNA]</scope>
    <source>
        <strain evidence="2 3">KCTC 52599</strain>
    </source>
</reference>
<dbReference type="GO" id="GO:0047443">
    <property type="term" value="F:4-hydroxy-4-methyl-2-oxoglutarate aldolase activity"/>
    <property type="evidence" value="ECO:0007669"/>
    <property type="project" value="UniProtKB-EC"/>
</dbReference>
<keyword evidence="3" id="KW-1185">Reference proteome</keyword>
<dbReference type="Proteomes" id="UP000265800">
    <property type="component" value="Unassembled WGS sequence"/>
</dbReference>
<dbReference type="Pfam" id="PF03737">
    <property type="entry name" value="RraA-like"/>
    <property type="match status" value="1"/>
</dbReference>
<feature type="binding site" evidence="1">
    <location>
        <begin position="86"/>
        <end position="89"/>
    </location>
    <ligand>
        <name>substrate</name>
    </ligand>
</feature>
<comment type="cofactor">
    <cofactor evidence="1">
        <name>Mg(2+)</name>
        <dbReference type="ChEBI" id="CHEBI:18420"/>
    </cofactor>
</comment>
<feature type="binding site" evidence="1">
    <location>
        <position position="108"/>
    </location>
    <ligand>
        <name>substrate</name>
    </ligand>
</feature>
<keyword evidence="2" id="KW-0456">Lyase</keyword>
<dbReference type="PANTHER" id="PTHR33254">
    <property type="entry name" value="4-HYDROXY-4-METHYL-2-OXOGLUTARATE ALDOLASE 3-RELATED"/>
    <property type="match status" value="1"/>
</dbReference>
<protein>
    <submittedName>
        <fullName evidence="2">4-carboxy-4-hydroxy-2-oxoadipic acid aldolase</fullName>
        <ecNumber evidence="2">4.1.3.17</ecNumber>
    </submittedName>
</protein>
<proteinExistence type="predicted"/>
<dbReference type="EMBL" id="QWKZ01000196">
    <property type="protein sequence ID" value="RIH81101.1"/>
    <property type="molecule type" value="Genomic_DNA"/>
</dbReference>
<evidence type="ECO:0000313" key="3">
    <source>
        <dbReference type="Proteomes" id="UP000265800"/>
    </source>
</evidence>
<dbReference type="NCBIfam" id="NF006731">
    <property type="entry name" value="PRK09262.1"/>
    <property type="match status" value="1"/>
</dbReference>
<gene>
    <name evidence="2" type="primary">galC</name>
    <name evidence="2" type="ORF">Mlute_02894</name>
</gene>
<feature type="binding site" evidence="1">
    <location>
        <position position="109"/>
    </location>
    <ligand>
        <name>Mg(2+)</name>
        <dbReference type="ChEBI" id="CHEBI:18420"/>
    </ligand>
</feature>
<dbReference type="SUPFAM" id="SSF89562">
    <property type="entry name" value="RraA-like"/>
    <property type="match status" value="1"/>
</dbReference>
<keyword evidence="1" id="KW-0460">Magnesium</keyword>
<dbReference type="CDD" id="cd16841">
    <property type="entry name" value="RraA_family"/>
    <property type="match status" value="1"/>
</dbReference>
<dbReference type="PANTHER" id="PTHR33254:SF16">
    <property type="entry name" value="BLR3842 PROTEIN"/>
    <property type="match status" value="1"/>
</dbReference>
<accession>A0A399EFS1</accession>
<organism evidence="2 3">
    <name type="scientific">Meiothermus luteus</name>
    <dbReference type="NCBI Taxonomy" id="2026184"/>
    <lineage>
        <taxon>Bacteria</taxon>
        <taxon>Thermotogati</taxon>
        <taxon>Deinococcota</taxon>
        <taxon>Deinococci</taxon>
        <taxon>Thermales</taxon>
        <taxon>Thermaceae</taxon>
        <taxon>Meiothermus</taxon>
    </lineage>
</organism>
<dbReference type="RefSeq" id="WP_119361339.1">
    <property type="nucleotide sequence ID" value="NZ_QWKZ01000196.1"/>
</dbReference>
<evidence type="ECO:0000256" key="1">
    <source>
        <dbReference type="PIRSR" id="PIRSR605493-1"/>
    </source>
</evidence>
<name>A0A399EFS1_9DEIN</name>